<proteinExistence type="predicted"/>
<evidence type="ECO:0000313" key="1">
    <source>
        <dbReference type="EMBL" id="KAJ4979949.1"/>
    </source>
</evidence>
<evidence type="ECO:0000313" key="2">
    <source>
        <dbReference type="Proteomes" id="UP001141806"/>
    </source>
</evidence>
<organism evidence="1 2">
    <name type="scientific">Protea cynaroides</name>
    <dbReference type="NCBI Taxonomy" id="273540"/>
    <lineage>
        <taxon>Eukaryota</taxon>
        <taxon>Viridiplantae</taxon>
        <taxon>Streptophyta</taxon>
        <taxon>Embryophyta</taxon>
        <taxon>Tracheophyta</taxon>
        <taxon>Spermatophyta</taxon>
        <taxon>Magnoliopsida</taxon>
        <taxon>Proteales</taxon>
        <taxon>Proteaceae</taxon>
        <taxon>Protea</taxon>
    </lineage>
</organism>
<keyword evidence="2" id="KW-1185">Reference proteome</keyword>
<name>A0A9Q0R1V0_9MAGN</name>
<dbReference type="OrthoDB" id="424794at2759"/>
<dbReference type="AlphaFoldDB" id="A0A9Q0R1V0"/>
<dbReference type="Proteomes" id="UP001141806">
    <property type="component" value="Unassembled WGS sequence"/>
</dbReference>
<comment type="caution">
    <text evidence="1">The sequence shown here is derived from an EMBL/GenBank/DDBJ whole genome shotgun (WGS) entry which is preliminary data.</text>
</comment>
<accession>A0A9Q0R1V0</accession>
<protein>
    <submittedName>
        <fullName evidence="1">Uncharacterized protein</fullName>
    </submittedName>
</protein>
<dbReference type="EMBL" id="JAMYWD010000002">
    <property type="protein sequence ID" value="KAJ4979949.1"/>
    <property type="molecule type" value="Genomic_DNA"/>
</dbReference>
<gene>
    <name evidence="1" type="ORF">NE237_010729</name>
</gene>
<sequence length="172" mass="20000">MGVIIVGQQWDEEAERVRVEKKERERMIIIIHCQVVRLTYKGVALDDGLKDYVERWHLCQPLEVLEYKEVPWPNAVIEEKFSVDACEWPSKDVVIGDSMYMPAAFAEKAHLGINPFGKYKNDYTSENDKVKAIEEWIVQHGKESNIAIGLQAWQISCDDGKHYYEAGSPWWR</sequence>
<reference evidence="1" key="1">
    <citation type="journal article" date="2023" name="Plant J.">
        <title>The genome of the king protea, Protea cynaroides.</title>
        <authorList>
            <person name="Chang J."/>
            <person name="Duong T.A."/>
            <person name="Schoeman C."/>
            <person name="Ma X."/>
            <person name="Roodt D."/>
            <person name="Barker N."/>
            <person name="Li Z."/>
            <person name="Van de Peer Y."/>
            <person name="Mizrachi E."/>
        </authorList>
    </citation>
    <scope>NUCLEOTIDE SEQUENCE</scope>
    <source>
        <tissue evidence="1">Young leaves</tissue>
    </source>
</reference>